<dbReference type="Pfam" id="PF01795">
    <property type="entry name" value="Methyltransf_5"/>
    <property type="match status" value="1"/>
</dbReference>
<proteinExistence type="inferred from homology"/>
<comment type="function">
    <text evidence="6">Specifically methylates the N4 position of cytidine in position 1402 (C1402) of 16S rRNA.</text>
</comment>
<name>G2LIW4_CHLTF</name>
<evidence type="ECO:0000256" key="6">
    <source>
        <dbReference type="HAMAP-Rule" id="MF_01007"/>
    </source>
</evidence>
<dbReference type="Proteomes" id="UP000006791">
    <property type="component" value="Chromosome 1"/>
</dbReference>
<evidence type="ECO:0000256" key="1">
    <source>
        <dbReference type="ARBA" id="ARBA00010396"/>
    </source>
</evidence>
<protein>
    <recommendedName>
        <fullName evidence="6">Ribosomal RNA small subunit methyltransferase H</fullName>
        <ecNumber evidence="6">2.1.1.199</ecNumber>
    </recommendedName>
    <alternativeName>
        <fullName evidence="6">16S rRNA m(4)C1402 methyltransferase</fullName>
    </alternativeName>
    <alternativeName>
        <fullName evidence="6">rRNA (cytosine-N(4)-)-methyltransferase RsmH</fullName>
    </alternativeName>
</protein>
<dbReference type="PIRSF" id="PIRSF004486">
    <property type="entry name" value="MraW"/>
    <property type="match status" value="1"/>
</dbReference>
<dbReference type="HOGENOM" id="CLU_038422_2_0_0"/>
<comment type="subcellular location">
    <subcellularLocation>
        <location evidence="6">Cytoplasm</location>
    </subcellularLocation>
</comment>
<keyword evidence="9" id="KW-1185">Reference proteome</keyword>
<keyword evidence="6" id="KW-0963">Cytoplasm</keyword>
<dbReference type="PANTHER" id="PTHR11265:SF0">
    <property type="entry name" value="12S RRNA N4-METHYLCYTIDINE METHYLTRANSFERASE"/>
    <property type="match status" value="1"/>
</dbReference>
<evidence type="ECO:0000256" key="5">
    <source>
        <dbReference type="ARBA" id="ARBA00022691"/>
    </source>
</evidence>
<dbReference type="InterPro" id="IPR002903">
    <property type="entry name" value="RsmH"/>
</dbReference>
<comment type="catalytic activity">
    <reaction evidence="6">
        <text>cytidine(1402) in 16S rRNA + S-adenosyl-L-methionine = N(4)-methylcytidine(1402) in 16S rRNA + S-adenosyl-L-homocysteine + H(+)</text>
        <dbReference type="Rhea" id="RHEA:42928"/>
        <dbReference type="Rhea" id="RHEA-COMP:10286"/>
        <dbReference type="Rhea" id="RHEA-COMP:10287"/>
        <dbReference type="ChEBI" id="CHEBI:15378"/>
        <dbReference type="ChEBI" id="CHEBI:57856"/>
        <dbReference type="ChEBI" id="CHEBI:59789"/>
        <dbReference type="ChEBI" id="CHEBI:74506"/>
        <dbReference type="ChEBI" id="CHEBI:82748"/>
        <dbReference type="EC" id="2.1.1.199"/>
    </reaction>
</comment>
<keyword evidence="4 6" id="KW-0808">Transferase</keyword>
<keyword evidence="3 6" id="KW-0489">Methyltransferase</keyword>
<dbReference type="STRING" id="981222.Cabther_A1987"/>
<dbReference type="Gene3D" id="1.10.150.170">
    <property type="entry name" value="Putative methyltransferase TM0872, insert domain"/>
    <property type="match status" value="1"/>
</dbReference>
<keyword evidence="5 6" id="KW-0949">S-adenosyl-L-methionine</keyword>
<organism evidence="8 9">
    <name type="scientific">Chloracidobacterium thermophilum (strain B)</name>
    <dbReference type="NCBI Taxonomy" id="981222"/>
    <lineage>
        <taxon>Bacteria</taxon>
        <taxon>Pseudomonadati</taxon>
        <taxon>Acidobacteriota</taxon>
        <taxon>Terriglobia</taxon>
        <taxon>Terriglobales</taxon>
        <taxon>Acidobacteriaceae</taxon>
        <taxon>Chloracidobacterium</taxon>
    </lineage>
</organism>
<evidence type="ECO:0000313" key="8">
    <source>
        <dbReference type="EMBL" id="AEP12732.1"/>
    </source>
</evidence>
<evidence type="ECO:0000256" key="2">
    <source>
        <dbReference type="ARBA" id="ARBA00022552"/>
    </source>
</evidence>
<feature type="binding site" evidence="6">
    <location>
        <position position="60"/>
    </location>
    <ligand>
        <name>S-adenosyl-L-methionine</name>
        <dbReference type="ChEBI" id="CHEBI:59789"/>
    </ligand>
</feature>
<comment type="similarity">
    <text evidence="1 6">Belongs to the methyltransferase superfamily. RsmH family.</text>
</comment>
<dbReference type="InterPro" id="IPR023397">
    <property type="entry name" value="SAM-dep_MeTrfase_MraW_recog"/>
</dbReference>
<reference evidence="8 9" key="1">
    <citation type="journal article" date="2012" name="Environ. Microbiol.">
        <title>Complete genome of Candidatus Chloracidobacterium thermophilum, a chlorophyll-based photoheterotroph belonging to the phylum Acidobacteria.</title>
        <authorList>
            <person name="Garcia Costas A.M."/>
            <person name="Liu Z."/>
            <person name="Tomsho L.P."/>
            <person name="Schuster S.C."/>
            <person name="Ward D.M."/>
            <person name="Bryant D.A."/>
        </authorList>
    </citation>
    <scope>NUCLEOTIDE SEQUENCE [LARGE SCALE GENOMIC DNA]</scope>
    <source>
        <strain evidence="8 9">B</strain>
    </source>
</reference>
<feature type="binding site" evidence="6">
    <location>
        <position position="115"/>
    </location>
    <ligand>
        <name>S-adenosyl-L-methionine</name>
        <dbReference type="ChEBI" id="CHEBI:59789"/>
    </ligand>
</feature>
<feature type="binding site" evidence="6">
    <location>
        <begin position="43"/>
        <end position="45"/>
    </location>
    <ligand>
        <name>S-adenosyl-L-methionine</name>
        <dbReference type="ChEBI" id="CHEBI:59789"/>
    </ligand>
</feature>
<dbReference type="GO" id="GO:0005737">
    <property type="term" value="C:cytoplasm"/>
    <property type="evidence" value="ECO:0007669"/>
    <property type="project" value="UniProtKB-SubCell"/>
</dbReference>
<dbReference type="GO" id="GO:0071424">
    <property type="term" value="F:rRNA (cytosine-N4-)-methyltransferase activity"/>
    <property type="evidence" value="ECO:0007669"/>
    <property type="project" value="UniProtKB-UniRule"/>
</dbReference>
<feature type="binding site" evidence="6">
    <location>
        <position position="87"/>
    </location>
    <ligand>
        <name>S-adenosyl-L-methionine</name>
        <dbReference type="ChEBI" id="CHEBI:59789"/>
    </ligand>
</feature>
<evidence type="ECO:0000256" key="7">
    <source>
        <dbReference type="SAM" id="MobiDB-lite"/>
    </source>
</evidence>
<evidence type="ECO:0000256" key="4">
    <source>
        <dbReference type="ARBA" id="ARBA00022679"/>
    </source>
</evidence>
<dbReference type="InterPro" id="IPR029063">
    <property type="entry name" value="SAM-dependent_MTases_sf"/>
</dbReference>
<dbReference type="FunFam" id="1.10.150.170:FF:000003">
    <property type="entry name" value="Ribosomal RNA small subunit methyltransferase H"/>
    <property type="match status" value="1"/>
</dbReference>
<dbReference type="EC" id="2.1.1.199" evidence="6"/>
<dbReference type="AlphaFoldDB" id="G2LIW4"/>
<feature type="binding site" evidence="6">
    <location>
        <position position="108"/>
    </location>
    <ligand>
        <name>S-adenosyl-L-methionine</name>
        <dbReference type="ChEBI" id="CHEBI:59789"/>
    </ligand>
</feature>
<feature type="region of interest" description="Disordered" evidence="7">
    <location>
        <begin position="301"/>
        <end position="320"/>
    </location>
</feature>
<keyword evidence="2 6" id="KW-0698">rRNA processing</keyword>
<dbReference type="Gene3D" id="3.40.50.150">
    <property type="entry name" value="Vaccinia Virus protein VP39"/>
    <property type="match status" value="1"/>
</dbReference>
<dbReference type="KEGG" id="ctm:Cabther_A1987"/>
<accession>G2LIW4</accession>
<dbReference type="HAMAP" id="MF_01007">
    <property type="entry name" value="16SrRNA_methyltr_H"/>
    <property type="match status" value="1"/>
</dbReference>
<evidence type="ECO:0000256" key="3">
    <source>
        <dbReference type="ARBA" id="ARBA00022603"/>
    </source>
</evidence>
<dbReference type="SUPFAM" id="SSF53335">
    <property type="entry name" value="S-adenosyl-L-methionine-dependent methyltransferases"/>
    <property type="match status" value="1"/>
</dbReference>
<dbReference type="EMBL" id="CP002514">
    <property type="protein sequence ID" value="AEP12732.1"/>
    <property type="molecule type" value="Genomic_DNA"/>
</dbReference>
<dbReference type="NCBIfam" id="TIGR00006">
    <property type="entry name" value="16S rRNA (cytosine(1402)-N(4))-methyltransferase RsmH"/>
    <property type="match status" value="1"/>
</dbReference>
<dbReference type="CDD" id="cd02440">
    <property type="entry name" value="AdoMet_MTases"/>
    <property type="match status" value="1"/>
</dbReference>
<dbReference type="SUPFAM" id="SSF81799">
    <property type="entry name" value="Putative methyltransferase TM0872, insert domain"/>
    <property type="match status" value="1"/>
</dbReference>
<evidence type="ECO:0000313" key="9">
    <source>
        <dbReference type="Proteomes" id="UP000006791"/>
    </source>
</evidence>
<gene>
    <name evidence="6" type="primary">rsmH</name>
    <name evidence="8" type="ordered locus">Cabther_A1987</name>
</gene>
<sequence length="320" mass="35361">MILKSLMMPDPLPQHTPVLAAEVLTALAPTPGKRFVDGTVGLGGHSAALLAAGAQVLAIDRDASALRQAAERLARYGDQVCFVHADFRSLKTVLNQPGWSEVDGILVDLGVSSWQLDEPARGFSFRHDGPLDMRMDTSQPVTAADIVNTWEEEPLAELIRQWGEERYARQVAYRIVQARRQTPIRTTGQLAAIVRQAIPQRGPQRIDPATRTFQALRIAVNRELDGLETFVSEATDVLAPGGRLAVITFHSLEDRPIKRALRREAGIPDDDAPTDFWGRRVTPTPRLRLLHRRPIIPTDAEVASNPRARSAKLRAAERLP</sequence>
<dbReference type="GO" id="GO:0070475">
    <property type="term" value="P:rRNA base methylation"/>
    <property type="evidence" value="ECO:0007669"/>
    <property type="project" value="UniProtKB-UniRule"/>
</dbReference>
<dbReference type="PANTHER" id="PTHR11265">
    <property type="entry name" value="S-ADENOSYL-METHYLTRANSFERASE MRAW"/>
    <property type="match status" value="1"/>
</dbReference>